<dbReference type="Gene3D" id="3.40.50.620">
    <property type="entry name" value="HUPs"/>
    <property type="match status" value="1"/>
</dbReference>
<keyword evidence="5" id="KW-0547">Nucleotide-binding</keyword>
<gene>
    <name evidence="8 12" type="primary">tilS</name>
    <name evidence="12" type="ORF">DCR58_09440</name>
</gene>
<dbReference type="InterPro" id="IPR011063">
    <property type="entry name" value="TilS/TtcA_N"/>
</dbReference>
<evidence type="ECO:0000313" key="12">
    <source>
        <dbReference type="EMBL" id="HAR56990.1"/>
    </source>
</evidence>
<accession>A0A348WR28</accession>
<evidence type="ECO:0000256" key="1">
    <source>
        <dbReference type="ARBA" id="ARBA00004496"/>
    </source>
</evidence>
<dbReference type="SUPFAM" id="SSF52402">
    <property type="entry name" value="Adenine nucleotide alpha hydrolases-like"/>
    <property type="match status" value="1"/>
</dbReference>
<dbReference type="PANTHER" id="PTHR43033">
    <property type="entry name" value="TRNA(ILE)-LYSIDINE SYNTHASE-RELATED"/>
    <property type="match status" value="1"/>
</dbReference>
<dbReference type="SUPFAM" id="SSF82829">
    <property type="entry name" value="MesJ substrate recognition domain-like"/>
    <property type="match status" value="1"/>
</dbReference>
<feature type="domain" description="tRNA(Ile)-lysidine synthase substrate-binding" evidence="10">
    <location>
        <begin position="257"/>
        <end position="326"/>
    </location>
</feature>
<reference evidence="12 13" key="1">
    <citation type="journal article" date="2018" name="Nat. Biotechnol.">
        <title>A standardized bacterial taxonomy based on genome phylogeny substantially revises the tree of life.</title>
        <authorList>
            <person name="Parks D.H."/>
            <person name="Chuvochina M."/>
            <person name="Waite D.W."/>
            <person name="Rinke C."/>
            <person name="Skarshewski A."/>
            <person name="Chaumeil P.A."/>
            <person name="Hugenholtz P."/>
        </authorList>
    </citation>
    <scope>NUCLEOTIDE SEQUENCE [LARGE SCALE GENOMIC DNA]</scope>
    <source>
        <strain evidence="12">UBA9360</strain>
    </source>
</reference>
<comment type="subcellular location">
    <subcellularLocation>
        <location evidence="1 8">Cytoplasm</location>
    </subcellularLocation>
</comment>
<comment type="caution">
    <text evidence="8">Lacks conserved residue(s) required for the propagation of feature annotation.</text>
</comment>
<name>A0A348WR28_9GAMM</name>
<evidence type="ECO:0000256" key="4">
    <source>
        <dbReference type="ARBA" id="ARBA00022694"/>
    </source>
</evidence>
<dbReference type="HAMAP" id="MF_01161">
    <property type="entry name" value="tRNA_Ile_lys_synt"/>
    <property type="match status" value="1"/>
</dbReference>
<dbReference type="InterPro" id="IPR014729">
    <property type="entry name" value="Rossmann-like_a/b/a_fold"/>
</dbReference>
<comment type="caution">
    <text evidence="12">The sequence shown here is derived from an EMBL/GenBank/DDBJ whole genome shotgun (WGS) entry which is preliminary data.</text>
</comment>
<evidence type="ECO:0000259" key="9">
    <source>
        <dbReference type="Pfam" id="PF01171"/>
    </source>
</evidence>
<evidence type="ECO:0000256" key="3">
    <source>
        <dbReference type="ARBA" id="ARBA00022598"/>
    </source>
</evidence>
<dbReference type="GO" id="GO:0005737">
    <property type="term" value="C:cytoplasm"/>
    <property type="evidence" value="ECO:0007669"/>
    <property type="project" value="UniProtKB-SubCell"/>
</dbReference>
<dbReference type="AlphaFoldDB" id="A0A348WR28"/>
<feature type="domain" description="Lysidine-tRNA(Ile) synthetase C-terminal" evidence="11">
    <location>
        <begin position="383"/>
        <end position="433"/>
    </location>
</feature>
<evidence type="ECO:0000313" key="13">
    <source>
        <dbReference type="Proteomes" id="UP000262878"/>
    </source>
</evidence>
<dbReference type="InterPro" id="IPR012094">
    <property type="entry name" value="tRNA_Ile_lys_synt"/>
</dbReference>
<evidence type="ECO:0000256" key="7">
    <source>
        <dbReference type="ARBA" id="ARBA00048539"/>
    </source>
</evidence>
<dbReference type="EMBL" id="DMUP01000226">
    <property type="protein sequence ID" value="HAR56990.1"/>
    <property type="molecule type" value="Genomic_DNA"/>
</dbReference>
<dbReference type="Pfam" id="PF11734">
    <property type="entry name" value="TilS_C"/>
    <property type="match status" value="1"/>
</dbReference>
<dbReference type="InterPro" id="IPR012796">
    <property type="entry name" value="Lysidine-tRNA-synth_C"/>
</dbReference>
<dbReference type="EC" id="6.3.4.19" evidence="8"/>
<comment type="catalytic activity">
    <reaction evidence="7 8">
        <text>cytidine(34) in tRNA(Ile2) + L-lysine + ATP = lysidine(34) in tRNA(Ile2) + AMP + diphosphate + H(+)</text>
        <dbReference type="Rhea" id="RHEA:43744"/>
        <dbReference type="Rhea" id="RHEA-COMP:10625"/>
        <dbReference type="Rhea" id="RHEA-COMP:10670"/>
        <dbReference type="ChEBI" id="CHEBI:15378"/>
        <dbReference type="ChEBI" id="CHEBI:30616"/>
        <dbReference type="ChEBI" id="CHEBI:32551"/>
        <dbReference type="ChEBI" id="CHEBI:33019"/>
        <dbReference type="ChEBI" id="CHEBI:82748"/>
        <dbReference type="ChEBI" id="CHEBI:83665"/>
        <dbReference type="ChEBI" id="CHEBI:456215"/>
        <dbReference type="EC" id="6.3.4.19"/>
    </reaction>
</comment>
<proteinExistence type="inferred from homology"/>
<dbReference type="PANTHER" id="PTHR43033:SF1">
    <property type="entry name" value="TRNA(ILE)-LYSIDINE SYNTHASE-RELATED"/>
    <property type="match status" value="1"/>
</dbReference>
<keyword evidence="4 8" id="KW-0819">tRNA processing</keyword>
<feature type="domain" description="tRNA(Ile)-lysidine/2-thiocytidine synthase N-terminal" evidence="9">
    <location>
        <begin position="25"/>
        <end position="205"/>
    </location>
</feature>
<dbReference type="CDD" id="cd01992">
    <property type="entry name" value="TilS_N"/>
    <property type="match status" value="1"/>
</dbReference>
<evidence type="ECO:0000259" key="10">
    <source>
        <dbReference type="Pfam" id="PF09179"/>
    </source>
</evidence>
<dbReference type="GO" id="GO:0006400">
    <property type="term" value="P:tRNA modification"/>
    <property type="evidence" value="ECO:0007669"/>
    <property type="project" value="UniProtKB-UniRule"/>
</dbReference>
<dbReference type="InterPro" id="IPR015262">
    <property type="entry name" value="tRNA_Ile_lys_synt_subst-bd"/>
</dbReference>
<evidence type="ECO:0000256" key="8">
    <source>
        <dbReference type="HAMAP-Rule" id="MF_01161"/>
    </source>
</evidence>
<dbReference type="STRING" id="314276.OS145_10838"/>
<dbReference type="Pfam" id="PF09179">
    <property type="entry name" value="TilS"/>
    <property type="match status" value="1"/>
</dbReference>
<sequence length="447" mass="51145">MKSDTLYSKFQQSLQRLHLVPGQQLVVALGGGADSQTVLDCLNRFRQANPQYEYLAIHLDHHFHPQSPAWAKTIKGSVESYGMASHFEDLTFIEKNRVSKEAMGRERRYQRLAELTADNAIILLGQHRNDQIETFLLQLKRGSGPRGLASMAEVQPFVGQRKLVRPLLEVSKQAILKYAHEHQLTWIEDNTNYDTRIERNYLRHKVIPQLEQRWPQFGQSVLRSAALCAEQDALLDELLADKLNNAWCSHAWLNTGLSLTELAHFSEPLQRAAIRYWLTHQTGCERMPSQAQLHQICQQALSAANDAKVAVNLASGCVYRFANALWWFEHADQEMHMSGHRVQLPHPYGELVWQLNGARVDENSPVLARLTDLSAELKSIKLYQPERDGGKPIRAWLKQARIPWWLREELPIIRSGSWLWLPGVGWLNEVSGEQPPLIISMQQGDED</sequence>
<dbReference type="GO" id="GO:0005524">
    <property type="term" value="F:ATP binding"/>
    <property type="evidence" value="ECO:0007669"/>
    <property type="project" value="UniProtKB-KW"/>
</dbReference>
<dbReference type="InterPro" id="IPR012795">
    <property type="entry name" value="tRNA_Ile_lys_synt_N"/>
</dbReference>
<keyword evidence="2 8" id="KW-0963">Cytoplasm</keyword>
<comment type="similarity">
    <text evidence="8">Belongs to the tRNA(Ile)-lysidine synthase family.</text>
</comment>
<protein>
    <recommendedName>
        <fullName evidence="8">tRNA(Ile)-lysidine synthase</fullName>
        <ecNumber evidence="8">6.3.4.19</ecNumber>
    </recommendedName>
    <alternativeName>
        <fullName evidence="8">tRNA(Ile)-2-lysyl-cytidine synthase</fullName>
    </alternativeName>
    <alternativeName>
        <fullName evidence="8">tRNA(Ile)-lysidine synthetase</fullName>
    </alternativeName>
</protein>
<dbReference type="NCBIfam" id="TIGR02432">
    <property type="entry name" value="lysidine_TilS_N"/>
    <property type="match status" value="1"/>
</dbReference>
<evidence type="ECO:0000256" key="2">
    <source>
        <dbReference type="ARBA" id="ARBA00022490"/>
    </source>
</evidence>
<evidence type="ECO:0000259" key="11">
    <source>
        <dbReference type="Pfam" id="PF11734"/>
    </source>
</evidence>
<dbReference type="Gene3D" id="1.20.59.20">
    <property type="match status" value="1"/>
</dbReference>
<dbReference type="SUPFAM" id="SSF56037">
    <property type="entry name" value="PheT/TilS domain"/>
    <property type="match status" value="1"/>
</dbReference>
<keyword evidence="3 8" id="KW-0436">Ligase</keyword>
<dbReference type="GO" id="GO:0032267">
    <property type="term" value="F:tRNA(Ile)-lysidine synthase activity"/>
    <property type="evidence" value="ECO:0007669"/>
    <property type="project" value="UniProtKB-EC"/>
</dbReference>
<organism evidence="12 13">
    <name type="scientific">Idiomarina baltica</name>
    <dbReference type="NCBI Taxonomy" id="190892"/>
    <lineage>
        <taxon>Bacteria</taxon>
        <taxon>Pseudomonadati</taxon>
        <taxon>Pseudomonadota</taxon>
        <taxon>Gammaproteobacteria</taxon>
        <taxon>Alteromonadales</taxon>
        <taxon>Idiomarinaceae</taxon>
        <taxon>Idiomarina</taxon>
    </lineage>
</organism>
<evidence type="ECO:0000256" key="6">
    <source>
        <dbReference type="ARBA" id="ARBA00022840"/>
    </source>
</evidence>
<dbReference type="Pfam" id="PF01171">
    <property type="entry name" value="ATP_bind_3"/>
    <property type="match status" value="1"/>
</dbReference>
<comment type="function">
    <text evidence="8">Ligates lysine onto the cytidine present at position 34 of the AUA codon-specific tRNA(Ile) that contains the anticodon CAU, in an ATP-dependent manner. Cytidine is converted to lysidine, thus changing the amino acid specificity of the tRNA from methionine to isoleucine.</text>
</comment>
<dbReference type="Proteomes" id="UP000262878">
    <property type="component" value="Unassembled WGS sequence"/>
</dbReference>
<keyword evidence="6" id="KW-0067">ATP-binding</keyword>
<evidence type="ECO:0000256" key="5">
    <source>
        <dbReference type="ARBA" id="ARBA00022741"/>
    </source>
</evidence>